<dbReference type="Pfam" id="PF00171">
    <property type="entry name" value="Aldedh"/>
    <property type="match status" value="1"/>
</dbReference>
<dbReference type="InterPro" id="IPR016160">
    <property type="entry name" value="Ald_DH_CS_CYS"/>
</dbReference>
<dbReference type="GO" id="GO:0006574">
    <property type="term" value="P:L-valine catabolic process"/>
    <property type="evidence" value="ECO:0007669"/>
    <property type="project" value="TreeGrafter"/>
</dbReference>
<dbReference type="AlphaFoldDB" id="A0A2U8PJL1"/>
<dbReference type="GO" id="GO:0004491">
    <property type="term" value="F:methylmalonate-semialdehyde dehydrogenase (acylating, NAD) activity"/>
    <property type="evidence" value="ECO:0007669"/>
    <property type="project" value="UniProtKB-EC"/>
</dbReference>
<dbReference type="OrthoDB" id="9812625at2"/>
<dbReference type="PROSITE" id="PS00070">
    <property type="entry name" value="ALDEHYDE_DEHYDR_CYS"/>
    <property type="match status" value="1"/>
</dbReference>
<name>A0A2U8PJL1_9BRAD</name>
<protein>
    <recommendedName>
        <fullName evidence="1">methylmalonate-semialdehyde dehydrogenase (CoA acylating)</fullName>
        <ecNumber evidence="1">1.2.1.27</ecNumber>
    </recommendedName>
</protein>
<reference evidence="5 6" key="1">
    <citation type="journal article" date="2014" name="Int. J. Syst. Evol. Microbiol.">
        <title>Bradyrhizobium ottawaense sp. nov., a symbiotic nitrogen fixing bacterium from root nodules of soybeans in Canada.</title>
        <authorList>
            <person name="Yu X."/>
            <person name="Cloutier S."/>
            <person name="Tambong J.T."/>
            <person name="Bromfield E.S."/>
        </authorList>
    </citation>
    <scope>NUCLEOTIDE SEQUENCE [LARGE SCALE GENOMIC DNA]</scope>
    <source>
        <strain evidence="5 6">OO99</strain>
    </source>
</reference>
<dbReference type="Proteomes" id="UP000215703">
    <property type="component" value="Chromosome"/>
</dbReference>
<dbReference type="EC" id="1.2.1.27" evidence="1"/>
<dbReference type="InterPro" id="IPR010061">
    <property type="entry name" value="MeMal-semiAld_DH"/>
</dbReference>
<keyword evidence="2" id="KW-0560">Oxidoreductase</keyword>
<dbReference type="InterPro" id="IPR015590">
    <property type="entry name" value="Aldehyde_DH_dom"/>
</dbReference>
<keyword evidence="3" id="KW-0520">NAD</keyword>
<dbReference type="InterPro" id="IPR016162">
    <property type="entry name" value="Ald_DH_N"/>
</dbReference>
<evidence type="ECO:0000256" key="3">
    <source>
        <dbReference type="ARBA" id="ARBA00023027"/>
    </source>
</evidence>
<evidence type="ECO:0000259" key="4">
    <source>
        <dbReference type="Pfam" id="PF00171"/>
    </source>
</evidence>
<sequence>MLKPSERDPSASLIMAEWLKEAGLPDGVFNVVQGDKEAVDALLHHPNVSAVSFVGSTPIAQYIYSTAANTGKRCQALGGAKNHMIVMPDADMDQAVDALMGAAYGSAGERCMAISVAVPVGEGTADKLISALEPKVRGLKVGPGTDPEAEMGPIVTKQHLDKVRSYIDAGVADGAKLLVDGRKFKMQGYEDGFFLGGTLFDHVKPSMKIYKEEIFGPVLSVVRAPDYATAARLINEHEFGNGTSIFTRDGDAAREFAHQIKVGMVGINVPIPVPMAFHSFGGWKASIFGDHHMHGPEGVRFNTRMKTVTSRWPTGIRAGAEFVMPTMS</sequence>
<feature type="domain" description="Aldehyde dehydrogenase" evidence="4">
    <location>
        <begin position="2"/>
        <end position="308"/>
    </location>
</feature>
<dbReference type="PANTHER" id="PTHR43866">
    <property type="entry name" value="MALONATE-SEMIALDEHYDE DEHYDROGENASE"/>
    <property type="match status" value="1"/>
</dbReference>
<accession>A0A2U8PJL1</accession>
<dbReference type="Gene3D" id="3.40.605.10">
    <property type="entry name" value="Aldehyde Dehydrogenase, Chain A, domain 1"/>
    <property type="match status" value="1"/>
</dbReference>
<dbReference type="InterPro" id="IPR016161">
    <property type="entry name" value="Ald_DH/histidinol_DH"/>
</dbReference>
<dbReference type="GO" id="GO:0006210">
    <property type="term" value="P:thymine catabolic process"/>
    <property type="evidence" value="ECO:0007669"/>
    <property type="project" value="TreeGrafter"/>
</dbReference>
<reference evidence="5 6" key="2">
    <citation type="journal article" date="2017" name="Syst. Appl. Microbiol.">
        <title>Soybeans inoculated with root zone soils of Canadian native legumes harbour diverse and novel Bradyrhizobium spp. that possess agricultural potential.</title>
        <authorList>
            <person name="Bromfield E.S.P."/>
            <person name="Cloutier S."/>
            <person name="Tambong J.T."/>
            <person name="Tran Thi T.V."/>
        </authorList>
    </citation>
    <scope>NUCLEOTIDE SEQUENCE [LARGE SCALE GENOMIC DNA]</scope>
    <source>
        <strain evidence="5 6">OO99</strain>
    </source>
</reference>
<dbReference type="Gene3D" id="3.40.309.10">
    <property type="entry name" value="Aldehyde Dehydrogenase, Chain A, domain 2"/>
    <property type="match status" value="1"/>
</dbReference>
<proteinExistence type="predicted"/>
<gene>
    <name evidence="5" type="primary">mmsA</name>
    <name evidence="5" type="ORF">CIT37_02105</name>
</gene>
<dbReference type="FunFam" id="3.40.309.10:FF:000002">
    <property type="entry name" value="Methylmalonate-semialdehyde dehydrogenase (Acylating)"/>
    <property type="match status" value="1"/>
</dbReference>
<dbReference type="EMBL" id="CP029425">
    <property type="protein sequence ID" value="AWL97860.1"/>
    <property type="molecule type" value="Genomic_DNA"/>
</dbReference>
<evidence type="ECO:0000256" key="2">
    <source>
        <dbReference type="ARBA" id="ARBA00023002"/>
    </source>
</evidence>
<dbReference type="SUPFAM" id="SSF53720">
    <property type="entry name" value="ALDH-like"/>
    <property type="match status" value="1"/>
</dbReference>
<dbReference type="PANTHER" id="PTHR43866:SF4">
    <property type="entry name" value="MALONATE-SEMIALDEHYDE DEHYDROGENASE"/>
    <property type="match status" value="1"/>
</dbReference>
<dbReference type="InterPro" id="IPR016163">
    <property type="entry name" value="Ald_DH_C"/>
</dbReference>
<organism evidence="5 6">
    <name type="scientific">Bradyrhizobium ottawaense</name>
    <dbReference type="NCBI Taxonomy" id="931866"/>
    <lineage>
        <taxon>Bacteria</taxon>
        <taxon>Pseudomonadati</taxon>
        <taxon>Pseudomonadota</taxon>
        <taxon>Alphaproteobacteria</taxon>
        <taxon>Hyphomicrobiales</taxon>
        <taxon>Nitrobacteraceae</taxon>
        <taxon>Bradyrhizobium</taxon>
    </lineage>
</organism>
<evidence type="ECO:0000256" key="1">
    <source>
        <dbReference type="ARBA" id="ARBA00013048"/>
    </source>
</evidence>
<evidence type="ECO:0000313" key="5">
    <source>
        <dbReference type="EMBL" id="AWL97860.1"/>
    </source>
</evidence>
<evidence type="ECO:0000313" key="6">
    <source>
        <dbReference type="Proteomes" id="UP000215703"/>
    </source>
</evidence>
<dbReference type="FunFam" id="3.40.605.10:FF:000074">
    <property type="entry name" value="Malonic semialdehyde oxidative decarboxylase"/>
    <property type="match status" value="1"/>
</dbReference>
<dbReference type="NCBIfam" id="TIGR01722">
    <property type="entry name" value="MMSDH"/>
    <property type="match status" value="1"/>
</dbReference>